<dbReference type="Proteomes" id="UP000539538">
    <property type="component" value="Unassembled WGS sequence"/>
</dbReference>
<comment type="caution">
    <text evidence="1">The sequence shown here is derived from an EMBL/GenBank/DDBJ whole genome shotgun (WGS) entry which is preliminary data.</text>
</comment>
<protein>
    <recommendedName>
        <fullName evidence="3">Transposase</fullName>
    </recommendedName>
</protein>
<evidence type="ECO:0000313" key="1">
    <source>
        <dbReference type="EMBL" id="MBB4653425.1"/>
    </source>
</evidence>
<dbReference type="EMBL" id="JACHOT010000014">
    <property type="protein sequence ID" value="MBB4653425.1"/>
    <property type="molecule type" value="Genomic_DNA"/>
</dbReference>
<proteinExistence type="predicted"/>
<evidence type="ECO:0008006" key="3">
    <source>
        <dbReference type="Google" id="ProtNLM"/>
    </source>
</evidence>
<reference evidence="1 2" key="1">
    <citation type="submission" date="2020-08" db="EMBL/GenBank/DDBJ databases">
        <title>Genomic Encyclopedia of Type Strains, Phase IV (KMG-IV): sequencing the most valuable type-strain genomes for metagenomic binning, comparative biology and taxonomic classification.</title>
        <authorList>
            <person name="Goeker M."/>
        </authorList>
    </citation>
    <scope>NUCLEOTIDE SEQUENCE [LARGE SCALE GENOMIC DNA]</scope>
    <source>
        <strain evidence="1 2">DSM 7050</strain>
    </source>
</reference>
<organism evidence="1 2">
    <name type="scientific">Aminobacter niigataensis</name>
    <dbReference type="NCBI Taxonomy" id="83265"/>
    <lineage>
        <taxon>Bacteria</taxon>
        <taxon>Pseudomonadati</taxon>
        <taxon>Pseudomonadota</taxon>
        <taxon>Alphaproteobacteria</taxon>
        <taxon>Hyphomicrobiales</taxon>
        <taxon>Phyllobacteriaceae</taxon>
        <taxon>Aminobacter</taxon>
    </lineage>
</organism>
<sequence>MVGIAALLNRERRSQDLPPVNRKKLLLRIMQANGLVLTSHTAYRRARTHDGVVSALRSNIRWCSDHLELKCRNGDIVRVLFGIDACDREIVAYCRGPWCVLSFRQARNSALEATTPDDWRTGCWNGRQRGCPSRLQPSKKRTWPDNLYKRFTDLGVAYVSQAIALLRIGNSESCGDGFRDERTASHLPRMLLP</sequence>
<name>A0ABR6L9M3_9HYPH</name>
<evidence type="ECO:0000313" key="2">
    <source>
        <dbReference type="Proteomes" id="UP000539538"/>
    </source>
</evidence>
<keyword evidence="2" id="KW-1185">Reference proteome</keyword>
<accession>A0ABR6L9M3</accession>
<gene>
    <name evidence="1" type="ORF">GGQ99_005216</name>
</gene>